<accession>A0A6J6KIG8</accession>
<dbReference type="GO" id="GO:0003676">
    <property type="term" value="F:nucleic acid binding"/>
    <property type="evidence" value="ECO:0007669"/>
    <property type="project" value="InterPro"/>
</dbReference>
<feature type="domain" description="TNase-like" evidence="4">
    <location>
        <begin position="21"/>
        <end position="155"/>
    </location>
</feature>
<keyword evidence="1" id="KW-0540">Nuclease</keyword>
<evidence type="ECO:0000256" key="1">
    <source>
        <dbReference type="ARBA" id="ARBA00022722"/>
    </source>
</evidence>
<reference evidence="5" key="1">
    <citation type="submission" date="2020-05" db="EMBL/GenBank/DDBJ databases">
        <authorList>
            <person name="Chiriac C."/>
            <person name="Salcher M."/>
            <person name="Ghai R."/>
            <person name="Kavagutti S V."/>
        </authorList>
    </citation>
    <scope>NUCLEOTIDE SEQUENCE</scope>
</reference>
<name>A0A6J6KIG8_9ZZZZ</name>
<dbReference type="SUPFAM" id="SSF50199">
    <property type="entry name" value="Staphylococcal nuclease"/>
    <property type="match status" value="1"/>
</dbReference>
<gene>
    <name evidence="5" type="ORF">UFOPK2214_00378</name>
</gene>
<dbReference type="InterPro" id="IPR016071">
    <property type="entry name" value="Staphylococal_nuclease_OB-fold"/>
</dbReference>
<dbReference type="PROSITE" id="PS01284">
    <property type="entry name" value="TNASE_2"/>
    <property type="match status" value="1"/>
</dbReference>
<proteinExistence type="predicted"/>
<dbReference type="Gene3D" id="2.40.50.90">
    <property type="match status" value="1"/>
</dbReference>
<dbReference type="GO" id="GO:0016787">
    <property type="term" value="F:hydrolase activity"/>
    <property type="evidence" value="ECO:0007669"/>
    <property type="project" value="UniProtKB-KW"/>
</dbReference>
<evidence type="ECO:0000259" key="4">
    <source>
        <dbReference type="PROSITE" id="PS50830"/>
    </source>
</evidence>
<keyword evidence="3" id="KW-0378">Hydrolase</keyword>
<keyword evidence="2" id="KW-0255">Endonuclease</keyword>
<evidence type="ECO:0000313" key="5">
    <source>
        <dbReference type="EMBL" id="CAB4647925.1"/>
    </source>
</evidence>
<evidence type="ECO:0000256" key="2">
    <source>
        <dbReference type="ARBA" id="ARBA00022759"/>
    </source>
</evidence>
<protein>
    <submittedName>
        <fullName evidence="5">Unannotated protein</fullName>
    </submittedName>
</protein>
<dbReference type="EMBL" id="CAEZWJ010000007">
    <property type="protein sequence ID" value="CAB4647925.1"/>
    <property type="molecule type" value="Genomic_DNA"/>
</dbReference>
<dbReference type="PANTHER" id="PTHR12302">
    <property type="entry name" value="EBNA2 BINDING PROTEIN P100"/>
    <property type="match status" value="1"/>
</dbReference>
<dbReference type="PANTHER" id="PTHR12302:SF3">
    <property type="entry name" value="SERINE_THREONINE-PROTEIN KINASE 31"/>
    <property type="match status" value="1"/>
</dbReference>
<dbReference type="Pfam" id="PF00565">
    <property type="entry name" value="SNase"/>
    <property type="match status" value="1"/>
</dbReference>
<sequence length="158" mass="17408">MSICLTLVSCTATRISPDAGGRILGTVTAVHDGDTLSISIAGIEETIRLIGVDTPETVHPTKPVQCWGPEASTHTKTTFPPGTRVSLVRDVEARDRYGRFLAYVYRASDNLFLNMELVEQGWGRAYPYEPNTSLSTDFARAEHIASTNQRGLWAHCQR</sequence>
<dbReference type="PROSITE" id="PS01123">
    <property type="entry name" value="TNASE_1"/>
    <property type="match status" value="1"/>
</dbReference>
<evidence type="ECO:0000256" key="3">
    <source>
        <dbReference type="ARBA" id="ARBA00022801"/>
    </source>
</evidence>
<dbReference type="GO" id="GO:0004519">
    <property type="term" value="F:endonuclease activity"/>
    <property type="evidence" value="ECO:0007669"/>
    <property type="project" value="UniProtKB-KW"/>
</dbReference>
<organism evidence="5">
    <name type="scientific">freshwater metagenome</name>
    <dbReference type="NCBI Taxonomy" id="449393"/>
    <lineage>
        <taxon>unclassified sequences</taxon>
        <taxon>metagenomes</taxon>
        <taxon>ecological metagenomes</taxon>
    </lineage>
</organism>
<dbReference type="SMART" id="SM00318">
    <property type="entry name" value="SNc"/>
    <property type="match status" value="1"/>
</dbReference>
<dbReference type="AlphaFoldDB" id="A0A6J6KIG8"/>
<dbReference type="InterPro" id="IPR035437">
    <property type="entry name" value="SNase_OB-fold_sf"/>
</dbReference>
<dbReference type="InterPro" id="IPR002071">
    <property type="entry name" value="Thermonucl_AS"/>
</dbReference>
<dbReference type="PROSITE" id="PS50830">
    <property type="entry name" value="TNASE_3"/>
    <property type="match status" value="1"/>
</dbReference>